<reference evidence="3" key="1">
    <citation type="journal article" date="2019" name="Int. J. Syst. Evol. Microbiol.">
        <title>The Global Catalogue of Microorganisms (GCM) 10K type strain sequencing project: providing services to taxonomists for standard genome sequencing and annotation.</title>
        <authorList>
            <consortium name="The Broad Institute Genomics Platform"/>
            <consortium name="The Broad Institute Genome Sequencing Center for Infectious Disease"/>
            <person name="Wu L."/>
            <person name="Ma J."/>
        </authorList>
    </citation>
    <scope>NUCLEOTIDE SEQUENCE [LARGE SCALE GENOMIC DNA]</scope>
    <source>
        <strain evidence="3">JCM 9651</strain>
    </source>
</reference>
<name>A0ABP6S6N9_9ACTN</name>
<dbReference type="Proteomes" id="UP001499990">
    <property type="component" value="Unassembled WGS sequence"/>
</dbReference>
<sequence>MVHGAEHCRRLKSFGDFASLGGGMASGPSPVLNREGRIEVFARGTDNAVHVMYQNYA</sequence>
<gene>
    <name evidence="2" type="ORF">GCM10020367_12420</name>
</gene>
<evidence type="ECO:0000313" key="3">
    <source>
        <dbReference type="Proteomes" id="UP001499990"/>
    </source>
</evidence>
<protein>
    <recommendedName>
        <fullName evidence="1">PLL-like beta propeller domain-containing protein</fullName>
    </recommendedName>
</protein>
<keyword evidence="3" id="KW-1185">Reference proteome</keyword>
<dbReference type="RefSeq" id="WP_345035104.1">
    <property type="nucleotide sequence ID" value="NZ_BAAAYL010000001.1"/>
</dbReference>
<feature type="domain" description="PLL-like beta propeller" evidence="1">
    <location>
        <begin position="13"/>
        <end position="55"/>
    </location>
</feature>
<accession>A0ABP6S6N9</accession>
<evidence type="ECO:0000313" key="2">
    <source>
        <dbReference type="EMBL" id="GAA3369494.1"/>
    </source>
</evidence>
<dbReference type="InterPro" id="IPR058502">
    <property type="entry name" value="PLL-like_beta-prop"/>
</dbReference>
<evidence type="ECO:0000259" key="1">
    <source>
        <dbReference type="Pfam" id="PF26607"/>
    </source>
</evidence>
<comment type="caution">
    <text evidence="2">The sequence shown here is derived from an EMBL/GenBank/DDBJ whole genome shotgun (WGS) entry which is preliminary data.</text>
</comment>
<organism evidence="2 3">
    <name type="scientific">Streptomyces sannanensis</name>
    <dbReference type="NCBI Taxonomy" id="285536"/>
    <lineage>
        <taxon>Bacteria</taxon>
        <taxon>Bacillati</taxon>
        <taxon>Actinomycetota</taxon>
        <taxon>Actinomycetes</taxon>
        <taxon>Kitasatosporales</taxon>
        <taxon>Streptomycetaceae</taxon>
        <taxon>Streptomyces</taxon>
    </lineage>
</organism>
<dbReference type="Pfam" id="PF26607">
    <property type="entry name" value="DUF8189"/>
    <property type="match status" value="1"/>
</dbReference>
<dbReference type="EMBL" id="BAAAYL010000001">
    <property type="protein sequence ID" value="GAA3369494.1"/>
    <property type="molecule type" value="Genomic_DNA"/>
</dbReference>
<proteinExistence type="predicted"/>